<dbReference type="Pfam" id="PF25037">
    <property type="entry name" value="VPS13_C"/>
    <property type="match status" value="1"/>
</dbReference>
<dbReference type="PANTHER" id="PTHR16166">
    <property type="entry name" value="VACUOLAR PROTEIN SORTING-ASSOCIATED PROTEIN VPS13"/>
    <property type="match status" value="1"/>
</dbReference>
<sequence>MILRVDAFHESYRLLFYAPFWILNRTDLKLDFQIENNRMLIDVIERPYLICPEKIGNYKIGDAPLLIVNLFENDSIPFRQSKDVRTEILPPLNYVYYTWIDPLQPKLLLVSRGSQTKDPLGKEGDPVYAVFLDGVQTVLLFCDDSKLIQTIAVKSPLSDSMDQQIQIGIKDIGISIVNDISREELFYISLNKSKIVWTEMKKSRVKILSSDINQQLEELYRTYTQQYEINPDDKQLMEKKYQMEGFREITFHDDTAELIDSKDRKKTAKRQALDGLWVEYSFSTMNSALHLRINRLQIDNQLSYTMFPVMLYPVIPKSTGNEYVEKPFIELSIYESKLAQTNIKQFKYFKLLIQEFAVQIDQGLIVAILSFLTQHNINSPPMINMSSDLEQIRKSLDIIIKSQIDSPSGETEMFFDNIHLSPLKIHVSFSMHGSNPSEKLLNEYPLVGFLLQTLNVAEVQDVILRLGYYERNNEKLTTTKLTNEVSSHYQNQFMKQLHVLVLGLDVLGNPLAVIRGLAEGVESFFYEPYKGAIEGPLEFAEGVATGVRALFSSAVGGAAGAVSKITSVFGKGLATLTFDEDYKASRIRRKEPGATTASHIAMGGKNVVMGFVDGFKGVVTKPIEGAKDGGASGFFKGLGKGFIGVVARPTGGVVDFASSSFDLIKRTAQQEELVRRVRYPRHINPDGLVRPYIAHEAMGFYILNRLEDGNIAKRETYVAHITCSEDPLCCLLFIIEISILGLYKIDWQLAYEELNEVPSINIRTGQIQILPKESKTTGFLKTKTTRAVPKLVKYQTVSEAKVN</sequence>
<dbReference type="InterPro" id="IPR026847">
    <property type="entry name" value="VPS13"/>
</dbReference>
<accession>A0A815K2L4</accession>
<dbReference type="InterPro" id="IPR056748">
    <property type="entry name" value="VPS13-like_C"/>
</dbReference>
<feature type="domain" description="Intermembrane lipid transfer protein VPS13-like C-terminal" evidence="2">
    <location>
        <begin position="677"/>
        <end position="777"/>
    </location>
</feature>
<organism evidence="3 4">
    <name type="scientific">Rotaria sordida</name>
    <dbReference type="NCBI Taxonomy" id="392033"/>
    <lineage>
        <taxon>Eukaryota</taxon>
        <taxon>Metazoa</taxon>
        <taxon>Spiralia</taxon>
        <taxon>Gnathifera</taxon>
        <taxon>Rotifera</taxon>
        <taxon>Eurotatoria</taxon>
        <taxon>Bdelloidea</taxon>
        <taxon>Philodinida</taxon>
        <taxon>Philodinidae</taxon>
        <taxon>Rotaria</taxon>
    </lineage>
</organism>
<comment type="similarity">
    <text evidence="1">Belongs to the VPS13 family.</text>
</comment>
<evidence type="ECO:0000313" key="3">
    <source>
        <dbReference type="EMBL" id="CAF1387135.1"/>
    </source>
</evidence>
<dbReference type="GO" id="GO:0006623">
    <property type="term" value="P:protein targeting to vacuole"/>
    <property type="evidence" value="ECO:0007669"/>
    <property type="project" value="TreeGrafter"/>
</dbReference>
<dbReference type="GO" id="GO:0045053">
    <property type="term" value="P:protein retention in Golgi apparatus"/>
    <property type="evidence" value="ECO:0007669"/>
    <property type="project" value="TreeGrafter"/>
</dbReference>
<evidence type="ECO:0000313" key="4">
    <source>
        <dbReference type="Proteomes" id="UP000663854"/>
    </source>
</evidence>
<comment type="caution">
    <text evidence="3">The sequence shown here is derived from an EMBL/GenBank/DDBJ whole genome shotgun (WGS) entry which is preliminary data.</text>
</comment>
<dbReference type="AlphaFoldDB" id="A0A815K2L4"/>
<reference evidence="3" key="1">
    <citation type="submission" date="2021-02" db="EMBL/GenBank/DDBJ databases">
        <authorList>
            <person name="Nowell W R."/>
        </authorList>
    </citation>
    <scope>NUCLEOTIDE SEQUENCE</scope>
</reference>
<dbReference type="Proteomes" id="UP000663854">
    <property type="component" value="Unassembled WGS sequence"/>
</dbReference>
<protein>
    <recommendedName>
        <fullName evidence="2">Intermembrane lipid transfer protein VPS13-like C-terminal domain-containing protein</fullName>
    </recommendedName>
</protein>
<dbReference type="EMBL" id="CAJNOH010005021">
    <property type="protein sequence ID" value="CAF1387135.1"/>
    <property type="molecule type" value="Genomic_DNA"/>
</dbReference>
<dbReference type="PANTHER" id="PTHR16166:SF93">
    <property type="entry name" value="INTERMEMBRANE LIPID TRANSFER PROTEIN VPS13"/>
    <property type="match status" value="1"/>
</dbReference>
<name>A0A815K2L4_9BILA</name>
<evidence type="ECO:0000256" key="1">
    <source>
        <dbReference type="ARBA" id="ARBA00006545"/>
    </source>
</evidence>
<evidence type="ECO:0000259" key="2">
    <source>
        <dbReference type="Pfam" id="PF25037"/>
    </source>
</evidence>
<proteinExistence type="inferred from homology"/>
<gene>
    <name evidence="3" type="ORF">PYM288_LOCUS34152</name>
</gene>